<feature type="non-terminal residue" evidence="1">
    <location>
        <position position="1"/>
    </location>
</feature>
<protein>
    <submittedName>
        <fullName evidence="1">Uncharacterized protein</fullName>
    </submittedName>
</protein>
<proteinExistence type="predicted"/>
<gene>
    <name evidence="1" type="ORF">PTT_13458</name>
</gene>
<organism evidence="2">
    <name type="scientific">Pyrenophora teres f. teres (strain 0-1)</name>
    <name type="common">Barley net blotch fungus</name>
    <name type="synonym">Drechslera teres f. teres</name>
    <dbReference type="NCBI Taxonomy" id="861557"/>
    <lineage>
        <taxon>Eukaryota</taxon>
        <taxon>Fungi</taxon>
        <taxon>Dikarya</taxon>
        <taxon>Ascomycota</taxon>
        <taxon>Pezizomycotina</taxon>
        <taxon>Dothideomycetes</taxon>
        <taxon>Pleosporomycetidae</taxon>
        <taxon>Pleosporales</taxon>
        <taxon>Pleosporineae</taxon>
        <taxon>Pleosporaceae</taxon>
        <taxon>Pyrenophora</taxon>
    </lineage>
</organism>
<dbReference type="KEGG" id="pte:PTT_13458"/>
<keyword evidence="2" id="KW-1185">Reference proteome</keyword>
<name>E3RW55_PYRTT</name>
<accession>E3RW55</accession>
<dbReference type="HOGENOM" id="CLU_2729296_0_0_1"/>
<dbReference type="Proteomes" id="UP000001067">
    <property type="component" value="Unassembled WGS sequence"/>
</dbReference>
<sequence length="72" mass="7579">NPFGVAPYLTLFTEPQGNQLKIVIGGNTNFLTLERASLLVDMLGQAAQALSYSPQASLASLTLSLPNSVLSD</sequence>
<reference evidence="1 2" key="1">
    <citation type="journal article" date="2010" name="Genome Biol.">
        <title>A first genome assembly of the barley fungal pathogen Pyrenophora teres f. teres.</title>
        <authorList>
            <person name="Ellwood S.R."/>
            <person name="Liu Z."/>
            <person name="Syme R.A."/>
            <person name="Lai Z."/>
            <person name="Hane J.K."/>
            <person name="Keiper F."/>
            <person name="Moffat C.S."/>
            <person name="Oliver R.P."/>
            <person name="Friesen T.L."/>
        </authorList>
    </citation>
    <scope>NUCLEOTIDE SEQUENCE [LARGE SCALE GENOMIC DNA]</scope>
    <source>
        <strain evidence="1 2">0-1</strain>
    </source>
</reference>
<dbReference type="EMBL" id="GL535372">
    <property type="protein sequence ID" value="EFQ90044.1"/>
    <property type="molecule type" value="Genomic_DNA"/>
</dbReference>
<evidence type="ECO:0000313" key="1">
    <source>
        <dbReference type="EMBL" id="EFQ90044.1"/>
    </source>
</evidence>
<dbReference type="AlphaFoldDB" id="E3RW55"/>
<evidence type="ECO:0000313" key="2">
    <source>
        <dbReference type="Proteomes" id="UP000001067"/>
    </source>
</evidence>